<reference evidence="1" key="1">
    <citation type="submission" date="2006-10" db="EMBL/GenBank/DDBJ databases">
        <authorList>
            <person name="Amadeo P."/>
            <person name="Zhao Q."/>
            <person name="Wortman J."/>
            <person name="Fraser-Liggett C."/>
            <person name="Carlton J."/>
        </authorList>
    </citation>
    <scope>NUCLEOTIDE SEQUENCE</scope>
    <source>
        <strain evidence="1">G3</strain>
    </source>
</reference>
<proteinExistence type="predicted"/>
<dbReference type="KEGG" id="tva:4759803"/>
<protein>
    <recommendedName>
        <fullName evidence="3">DNA-directed RNA polymerase III subunit RPC9</fullName>
    </recommendedName>
</protein>
<name>A2EZF1_TRIV3</name>
<dbReference type="VEuPathDB" id="TrichDB:TVAGG3_0587810"/>
<dbReference type="AlphaFoldDB" id="A2EZF1"/>
<evidence type="ECO:0000313" key="1">
    <source>
        <dbReference type="EMBL" id="EAY01972.1"/>
    </source>
</evidence>
<accession>A2EZF1</accession>
<organism evidence="1 2">
    <name type="scientific">Trichomonas vaginalis (strain ATCC PRA-98 / G3)</name>
    <dbReference type="NCBI Taxonomy" id="412133"/>
    <lineage>
        <taxon>Eukaryota</taxon>
        <taxon>Metamonada</taxon>
        <taxon>Parabasalia</taxon>
        <taxon>Trichomonadida</taxon>
        <taxon>Trichomonadidae</taxon>
        <taxon>Trichomonas</taxon>
    </lineage>
</organism>
<sequence length="158" mass="18245">MQVLETQHAYLTAYETLQVIKRRRADAVVYDDARDAKYLGQYQRVDIARASMIPSLLDHCPDGTSEFQDDHRIAHQILKFTEEIQNRIPNISPFKIRDLIANRPENEQQVTAIFSSNEDYAFIADHINDVIELVQTYFPPSHENDVEDPEIESSGEPK</sequence>
<dbReference type="VEuPathDB" id="TrichDB:TVAG_431130"/>
<evidence type="ECO:0000313" key="2">
    <source>
        <dbReference type="Proteomes" id="UP000001542"/>
    </source>
</evidence>
<dbReference type="RefSeq" id="XP_001330813.1">
    <property type="nucleotide sequence ID" value="XM_001330777.1"/>
</dbReference>
<keyword evidence="2" id="KW-1185">Reference proteome</keyword>
<dbReference type="OrthoDB" id="10538227at2759"/>
<dbReference type="EMBL" id="DS113551">
    <property type="protein sequence ID" value="EAY01972.1"/>
    <property type="molecule type" value="Genomic_DNA"/>
</dbReference>
<evidence type="ECO:0008006" key="3">
    <source>
        <dbReference type="Google" id="ProtNLM"/>
    </source>
</evidence>
<dbReference type="Proteomes" id="UP000001542">
    <property type="component" value="Unassembled WGS sequence"/>
</dbReference>
<reference evidence="1" key="2">
    <citation type="journal article" date="2007" name="Science">
        <title>Draft genome sequence of the sexually transmitted pathogen Trichomonas vaginalis.</title>
        <authorList>
            <person name="Carlton J.M."/>
            <person name="Hirt R.P."/>
            <person name="Silva J.C."/>
            <person name="Delcher A.L."/>
            <person name="Schatz M."/>
            <person name="Zhao Q."/>
            <person name="Wortman J.R."/>
            <person name="Bidwell S.L."/>
            <person name="Alsmark U.C.M."/>
            <person name="Besteiro S."/>
            <person name="Sicheritz-Ponten T."/>
            <person name="Noel C.J."/>
            <person name="Dacks J.B."/>
            <person name="Foster P.G."/>
            <person name="Simillion C."/>
            <person name="Van de Peer Y."/>
            <person name="Miranda-Saavedra D."/>
            <person name="Barton G.J."/>
            <person name="Westrop G.D."/>
            <person name="Mueller S."/>
            <person name="Dessi D."/>
            <person name="Fiori P.L."/>
            <person name="Ren Q."/>
            <person name="Paulsen I."/>
            <person name="Zhang H."/>
            <person name="Bastida-Corcuera F.D."/>
            <person name="Simoes-Barbosa A."/>
            <person name="Brown M.T."/>
            <person name="Hayes R.D."/>
            <person name="Mukherjee M."/>
            <person name="Okumura C.Y."/>
            <person name="Schneider R."/>
            <person name="Smith A.J."/>
            <person name="Vanacova S."/>
            <person name="Villalvazo M."/>
            <person name="Haas B.J."/>
            <person name="Pertea M."/>
            <person name="Feldblyum T.V."/>
            <person name="Utterback T.R."/>
            <person name="Shu C.L."/>
            <person name="Osoegawa K."/>
            <person name="de Jong P.J."/>
            <person name="Hrdy I."/>
            <person name="Horvathova L."/>
            <person name="Zubacova Z."/>
            <person name="Dolezal P."/>
            <person name="Malik S.B."/>
            <person name="Logsdon J.M. Jr."/>
            <person name="Henze K."/>
            <person name="Gupta A."/>
            <person name="Wang C.C."/>
            <person name="Dunne R.L."/>
            <person name="Upcroft J.A."/>
            <person name="Upcroft P."/>
            <person name="White O."/>
            <person name="Salzberg S.L."/>
            <person name="Tang P."/>
            <person name="Chiu C.-H."/>
            <person name="Lee Y.-S."/>
            <person name="Embley T.M."/>
            <person name="Coombs G.H."/>
            <person name="Mottram J.C."/>
            <person name="Tachezy J."/>
            <person name="Fraser-Liggett C.M."/>
            <person name="Johnson P.J."/>
        </authorList>
    </citation>
    <scope>NUCLEOTIDE SEQUENCE [LARGE SCALE GENOMIC DNA]</scope>
    <source>
        <strain evidence="1">G3</strain>
    </source>
</reference>
<dbReference type="InParanoid" id="A2EZF1"/>
<gene>
    <name evidence="1" type="ORF">TVAG_431130</name>
</gene>